<sequence>MCFQDGFFEVSDNCGLTEAQPRCRCLIASKAPTQLRVDGSHL</sequence>
<dbReference type="Proteomes" id="UP000294360">
    <property type="component" value="Chromosome"/>
</dbReference>
<organism evidence="1 2">
    <name type="scientific">Methylocella tundrae</name>
    <dbReference type="NCBI Taxonomy" id="227605"/>
    <lineage>
        <taxon>Bacteria</taxon>
        <taxon>Pseudomonadati</taxon>
        <taxon>Pseudomonadota</taxon>
        <taxon>Alphaproteobacteria</taxon>
        <taxon>Hyphomicrobiales</taxon>
        <taxon>Beijerinckiaceae</taxon>
        <taxon>Methylocella</taxon>
    </lineage>
</organism>
<evidence type="ECO:0000313" key="2">
    <source>
        <dbReference type="Proteomes" id="UP000294360"/>
    </source>
</evidence>
<dbReference type="AlphaFoldDB" id="A0A4U8YYH4"/>
<name>A0A4U8YYH4_METTU</name>
<proteinExistence type="predicted"/>
<evidence type="ECO:0000313" key="1">
    <source>
        <dbReference type="EMBL" id="VFU07844.1"/>
    </source>
</evidence>
<reference evidence="1 2" key="1">
    <citation type="submission" date="2019-03" db="EMBL/GenBank/DDBJ databases">
        <authorList>
            <person name="Kox A.R. M."/>
        </authorList>
    </citation>
    <scope>NUCLEOTIDE SEQUENCE [LARGE SCALE GENOMIC DNA]</scope>
    <source>
        <strain evidence="1">MTUNDRAET4 annotated genome</strain>
    </source>
</reference>
<dbReference type="KEGG" id="mtun:MTUNDRAET4_0951"/>
<dbReference type="EMBL" id="LR536450">
    <property type="protein sequence ID" value="VFU07844.1"/>
    <property type="molecule type" value="Genomic_DNA"/>
</dbReference>
<gene>
    <name evidence="1" type="ORF">MTUNDRAET4_0951</name>
</gene>
<protein>
    <submittedName>
        <fullName evidence="1">Uncharacterized protein</fullName>
    </submittedName>
</protein>
<accession>A0A4U8YYH4</accession>